<evidence type="ECO:0000313" key="2">
    <source>
        <dbReference type="EMBL" id="PJJ53849.1"/>
    </source>
</evidence>
<proteinExistence type="predicted"/>
<keyword evidence="3" id="KW-1185">Reference proteome</keyword>
<reference evidence="2 3" key="1">
    <citation type="submission" date="2017-11" db="EMBL/GenBank/DDBJ databases">
        <title>Genomic Encyclopedia of Archaeal and Bacterial Type Strains, Phase II (KMG-II): From Individual Species to Whole Genera.</title>
        <authorList>
            <person name="Goeker M."/>
        </authorList>
    </citation>
    <scope>NUCLEOTIDE SEQUENCE [LARGE SCALE GENOMIC DNA]</scope>
    <source>
        <strain evidence="2 3">DSM 27763</strain>
    </source>
</reference>
<comment type="caution">
    <text evidence="2">The sequence shown here is derived from an EMBL/GenBank/DDBJ whole genome shotgun (WGS) entry which is preliminary data.</text>
</comment>
<name>A0A2M9B7C2_9ACTN</name>
<dbReference type="AlphaFoldDB" id="A0A2M9B7C2"/>
<evidence type="ECO:0000313" key="3">
    <source>
        <dbReference type="Proteomes" id="UP000230842"/>
    </source>
</evidence>
<keyword evidence="1" id="KW-0472">Membrane</keyword>
<feature type="transmembrane region" description="Helical" evidence="1">
    <location>
        <begin position="12"/>
        <end position="32"/>
    </location>
</feature>
<evidence type="ECO:0000256" key="1">
    <source>
        <dbReference type="SAM" id="Phobius"/>
    </source>
</evidence>
<organism evidence="2 3">
    <name type="scientific">Mumia flava</name>
    <dbReference type="NCBI Taxonomy" id="1348852"/>
    <lineage>
        <taxon>Bacteria</taxon>
        <taxon>Bacillati</taxon>
        <taxon>Actinomycetota</taxon>
        <taxon>Actinomycetes</taxon>
        <taxon>Propionibacteriales</taxon>
        <taxon>Nocardioidaceae</taxon>
        <taxon>Mumia</taxon>
    </lineage>
</organism>
<dbReference type="EMBL" id="PGEZ01000002">
    <property type="protein sequence ID" value="PJJ53849.1"/>
    <property type="molecule type" value="Genomic_DNA"/>
</dbReference>
<keyword evidence="1" id="KW-1133">Transmembrane helix</keyword>
<dbReference type="Proteomes" id="UP000230842">
    <property type="component" value="Unassembled WGS sequence"/>
</dbReference>
<sequence length="51" mass="4722">MPVIAGGGSVVVASVLVGSLVVGSLVVGSLVARLPSAGHGRRVTVGVAGVG</sequence>
<keyword evidence="1" id="KW-0812">Transmembrane</keyword>
<protein>
    <submittedName>
        <fullName evidence="2">Uncharacterized protein</fullName>
    </submittedName>
</protein>
<gene>
    <name evidence="2" type="ORF">CLV56_3349</name>
</gene>
<accession>A0A2M9B7C2</accession>